<sequence length="332" mass="34987">MRSMSRGTTSGGPAESPEGTTPPRDVRIDRLRGGLVVLMVAGNFASEVHFVPAFLKHAPDIGLTVADLVAPCFVFAIGVNFGPSFDRRSRASTTPAYRHFVLRYLSLIGIGAILTAGAVVAGQPTEWGVLQALGVAGLICLAFIRLGTAARFAVGVVLLVAYQLLLDAFMLPSALASVQGGLFGSISWGALLVLSTAVADVWRKGLVPYGLCCAALAAVGTASLVIAPVSKIRVSLSYVLISLAVSALALLAVDLGSRTAPRHPGALSWWGENALALYLTHLVLLALVVLPGIPFWYTDAPAWLAIFELAVILGALTCLAWWLHRRKVRISL</sequence>
<feature type="transmembrane region" description="Helical" evidence="2">
    <location>
        <begin position="34"/>
        <end position="55"/>
    </location>
</feature>
<dbReference type="RefSeq" id="WP_307956643.1">
    <property type="nucleotide sequence ID" value="NZ_CP163302.1"/>
</dbReference>
<evidence type="ECO:0000259" key="3">
    <source>
        <dbReference type="Pfam" id="PF07786"/>
    </source>
</evidence>
<evidence type="ECO:0000256" key="2">
    <source>
        <dbReference type="SAM" id="Phobius"/>
    </source>
</evidence>
<dbReference type="Pfam" id="PF07786">
    <property type="entry name" value="HGSNAT_cat"/>
    <property type="match status" value="1"/>
</dbReference>
<gene>
    <name evidence="4" type="ORF">AB5L97_08075</name>
</gene>
<feature type="transmembrane region" description="Helical" evidence="2">
    <location>
        <begin position="206"/>
        <end position="229"/>
    </location>
</feature>
<feature type="transmembrane region" description="Helical" evidence="2">
    <location>
        <begin position="181"/>
        <end position="199"/>
    </location>
</feature>
<feature type="transmembrane region" description="Helical" evidence="2">
    <location>
        <begin position="274"/>
        <end position="297"/>
    </location>
</feature>
<feature type="transmembrane region" description="Helical" evidence="2">
    <location>
        <begin position="303"/>
        <end position="323"/>
    </location>
</feature>
<feature type="domain" description="Heparan-alpha-glucosaminide N-acetyltransferase catalytic" evidence="3">
    <location>
        <begin position="24"/>
        <end position="174"/>
    </location>
</feature>
<keyword evidence="2" id="KW-0472">Membrane</keyword>
<dbReference type="InterPro" id="IPR012429">
    <property type="entry name" value="HGSNAT_cat"/>
</dbReference>
<dbReference type="AlphaFoldDB" id="A0AB39L7F6"/>
<organism evidence="4">
    <name type="scientific">Sinomonas puerhi</name>
    <dbReference type="NCBI Taxonomy" id="3238584"/>
    <lineage>
        <taxon>Bacteria</taxon>
        <taxon>Bacillati</taxon>
        <taxon>Actinomycetota</taxon>
        <taxon>Actinomycetes</taxon>
        <taxon>Micrococcales</taxon>
        <taxon>Micrococcaceae</taxon>
        <taxon>Sinomonas</taxon>
    </lineage>
</organism>
<proteinExistence type="predicted"/>
<dbReference type="KEGG" id="spue:AB5L97_08075"/>
<evidence type="ECO:0000313" key="4">
    <source>
        <dbReference type="EMBL" id="XDP46931.1"/>
    </source>
</evidence>
<feature type="region of interest" description="Disordered" evidence="1">
    <location>
        <begin position="1"/>
        <end position="26"/>
    </location>
</feature>
<feature type="transmembrane region" description="Helical" evidence="2">
    <location>
        <begin position="61"/>
        <end position="81"/>
    </location>
</feature>
<accession>A0AB39L7F6</accession>
<evidence type="ECO:0000256" key="1">
    <source>
        <dbReference type="SAM" id="MobiDB-lite"/>
    </source>
</evidence>
<protein>
    <submittedName>
        <fullName evidence="4">Heparan-alpha-glucosaminide N-acetyltransferase domain-containing protein</fullName>
    </submittedName>
</protein>
<dbReference type="EMBL" id="CP163302">
    <property type="protein sequence ID" value="XDP46931.1"/>
    <property type="molecule type" value="Genomic_DNA"/>
</dbReference>
<reference evidence="4" key="1">
    <citation type="submission" date="2024-07" db="EMBL/GenBank/DDBJ databases">
        <authorList>
            <person name="fu j."/>
        </authorList>
    </citation>
    <scope>NUCLEOTIDE SEQUENCE</scope>
    <source>
        <strain evidence="4">P10A9</strain>
    </source>
</reference>
<name>A0AB39L7F6_9MICC</name>
<dbReference type="PANTHER" id="PTHR31061:SF24">
    <property type="entry name" value="LD22376P"/>
    <property type="match status" value="1"/>
</dbReference>
<feature type="transmembrane region" description="Helical" evidence="2">
    <location>
        <begin position="127"/>
        <end position="146"/>
    </location>
</feature>
<feature type="transmembrane region" description="Helical" evidence="2">
    <location>
        <begin position="153"/>
        <end position="175"/>
    </location>
</feature>
<feature type="transmembrane region" description="Helical" evidence="2">
    <location>
        <begin position="101"/>
        <end position="121"/>
    </location>
</feature>
<keyword evidence="2" id="KW-1133">Transmembrane helix</keyword>
<dbReference type="PANTHER" id="PTHR31061">
    <property type="entry name" value="LD22376P"/>
    <property type="match status" value="1"/>
</dbReference>
<keyword evidence="2" id="KW-0812">Transmembrane</keyword>
<feature type="transmembrane region" description="Helical" evidence="2">
    <location>
        <begin position="235"/>
        <end position="253"/>
    </location>
</feature>